<protein>
    <submittedName>
        <fullName evidence="2">Uncharacterized protein</fullName>
    </submittedName>
</protein>
<accession>A0AAD1Z9X9</accession>
<dbReference type="AlphaFoldDB" id="A0AAD1Z9X9"/>
<dbReference type="EMBL" id="OU503043">
    <property type="protein sequence ID" value="CAI9765872.1"/>
    <property type="molecule type" value="Genomic_DNA"/>
</dbReference>
<evidence type="ECO:0000256" key="1">
    <source>
        <dbReference type="SAM" id="MobiDB-lite"/>
    </source>
</evidence>
<proteinExistence type="predicted"/>
<dbReference type="Proteomes" id="UP000834106">
    <property type="component" value="Chromosome 8"/>
</dbReference>
<name>A0AAD1Z9X9_9LAMI</name>
<keyword evidence="3" id="KW-1185">Reference proteome</keyword>
<sequence length="139" mass="15615">MIMICLQSNANLSSTSHPYNADAMTFTVVDTSSVDRKPYKVRELRSLPLEISNMVTSQNCPENSDKDTHDEATEEFNIVDTMLVDDSETNNTNLGTSKSNVEMLPGRKGRDTTWHGCDISVSNLKNEKDLSKDKHQEIF</sequence>
<evidence type="ECO:0000313" key="2">
    <source>
        <dbReference type="EMBL" id="CAI9765872.1"/>
    </source>
</evidence>
<evidence type="ECO:0000313" key="3">
    <source>
        <dbReference type="Proteomes" id="UP000834106"/>
    </source>
</evidence>
<feature type="compositionally biased region" description="Polar residues" evidence="1">
    <location>
        <begin position="89"/>
        <end position="100"/>
    </location>
</feature>
<organism evidence="2 3">
    <name type="scientific">Fraxinus pennsylvanica</name>
    <dbReference type="NCBI Taxonomy" id="56036"/>
    <lineage>
        <taxon>Eukaryota</taxon>
        <taxon>Viridiplantae</taxon>
        <taxon>Streptophyta</taxon>
        <taxon>Embryophyta</taxon>
        <taxon>Tracheophyta</taxon>
        <taxon>Spermatophyta</taxon>
        <taxon>Magnoliopsida</taxon>
        <taxon>eudicotyledons</taxon>
        <taxon>Gunneridae</taxon>
        <taxon>Pentapetalae</taxon>
        <taxon>asterids</taxon>
        <taxon>lamiids</taxon>
        <taxon>Lamiales</taxon>
        <taxon>Oleaceae</taxon>
        <taxon>Oleeae</taxon>
        <taxon>Fraxinus</taxon>
    </lineage>
</organism>
<reference evidence="2" key="1">
    <citation type="submission" date="2023-05" db="EMBL/GenBank/DDBJ databases">
        <authorList>
            <person name="Huff M."/>
        </authorList>
    </citation>
    <scope>NUCLEOTIDE SEQUENCE</scope>
</reference>
<feature type="compositionally biased region" description="Polar residues" evidence="1">
    <location>
        <begin position="53"/>
        <end position="62"/>
    </location>
</feature>
<feature type="region of interest" description="Disordered" evidence="1">
    <location>
        <begin position="53"/>
        <end position="72"/>
    </location>
</feature>
<gene>
    <name evidence="2" type="ORF">FPE_LOCUS13302</name>
</gene>
<feature type="region of interest" description="Disordered" evidence="1">
    <location>
        <begin position="87"/>
        <end position="109"/>
    </location>
</feature>